<gene>
    <name evidence="5" type="ORF">SDC9_54158</name>
</gene>
<dbReference type="Gene3D" id="1.10.10.60">
    <property type="entry name" value="Homeodomain-like"/>
    <property type="match status" value="1"/>
</dbReference>
<dbReference type="Pfam" id="PF20240">
    <property type="entry name" value="DUF6597"/>
    <property type="match status" value="1"/>
</dbReference>
<dbReference type="GO" id="GO:0043565">
    <property type="term" value="F:sequence-specific DNA binding"/>
    <property type="evidence" value="ECO:0007669"/>
    <property type="project" value="InterPro"/>
</dbReference>
<name>A0A644WVP1_9ZZZZ</name>
<organism evidence="5">
    <name type="scientific">bioreactor metagenome</name>
    <dbReference type="NCBI Taxonomy" id="1076179"/>
    <lineage>
        <taxon>unclassified sequences</taxon>
        <taxon>metagenomes</taxon>
        <taxon>ecological metagenomes</taxon>
    </lineage>
</organism>
<evidence type="ECO:0000259" key="4">
    <source>
        <dbReference type="PROSITE" id="PS01124"/>
    </source>
</evidence>
<dbReference type="SUPFAM" id="SSF46689">
    <property type="entry name" value="Homeodomain-like"/>
    <property type="match status" value="1"/>
</dbReference>
<evidence type="ECO:0000256" key="2">
    <source>
        <dbReference type="ARBA" id="ARBA00023125"/>
    </source>
</evidence>
<evidence type="ECO:0000313" key="5">
    <source>
        <dbReference type="EMBL" id="MPM07849.1"/>
    </source>
</evidence>
<dbReference type="PANTHER" id="PTHR43280">
    <property type="entry name" value="ARAC-FAMILY TRANSCRIPTIONAL REGULATOR"/>
    <property type="match status" value="1"/>
</dbReference>
<accession>A0A644WVP1</accession>
<keyword evidence="2" id="KW-0238">DNA-binding</keyword>
<comment type="caution">
    <text evidence="5">The sequence shown here is derived from an EMBL/GenBank/DDBJ whole genome shotgun (WGS) entry which is preliminary data.</text>
</comment>
<sequence>MEAGAAEGNIMERVIPTENVQLMFHYGNPFEVHKPDRTVIRQPRSIISGLSNNYADVTTMGEAGVVFVSFYPAGACHFFPFPLSEIENMDVDLSDIFNAEIREVEEKLLQTSSMEEKKIVVESFLMGRFKPVFSYDSLLIHKGVDIIKQSRGQISAHLLSERLAVTPKSLERKFAGRIGKTPKQFIKLIRFQETLKDFSMNKHINLTEYAYRNGYFDQSHFIRDFKSFSGYTPKEFFAKYPEFNIQADCV</sequence>
<protein>
    <recommendedName>
        <fullName evidence="4">HTH araC/xylS-type domain-containing protein</fullName>
    </recommendedName>
</protein>
<dbReference type="InterPro" id="IPR018060">
    <property type="entry name" value="HTH_AraC"/>
</dbReference>
<dbReference type="PANTHER" id="PTHR43280:SF2">
    <property type="entry name" value="HTH-TYPE TRANSCRIPTIONAL REGULATOR EXSA"/>
    <property type="match status" value="1"/>
</dbReference>
<dbReference type="Pfam" id="PF12833">
    <property type="entry name" value="HTH_18"/>
    <property type="match status" value="1"/>
</dbReference>
<dbReference type="SMART" id="SM00342">
    <property type="entry name" value="HTH_ARAC"/>
    <property type="match status" value="1"/>
</dbReference>
<feature type="domain" description="HTH araC/xylS-type" evidence="4">
    <location>
        <begin position="141"/>
        <end position="239"/>
    </location>
</feature>
<evidence type="ECO:0000256" key="1">
    <source>
        <dbReference type="ARBA" id="ARBA00023015"/>
    </source>
</evidence>
<evidence type="ECO:0000256" key="3">
    <source>
        <dbReference type="ARBA" id="ARBA00023163"/>
    </source>
</evidence>
<proteinExistence type="predicted"/>
<keyword evidence="3" id="KW-0804">Transcription</keyword>
<dbReference type="GO" id="GO:0003700">
    <property type="term" value="F:DNA-binding transcription factor activity"/>
    <property type="evidence" value="ECO:0007669"/>
    <property type="project" value="InterPro"/>
</dbReference>
<dbReference type="EMBL" id="VSSQ01001382">
    <property type="protein sequence ID" value="MPM07849.1"/>
    <property type="molecule type" value="Genomic_DNA"/>
</dbReference>
<dbReference type="AlphaFoldDB" id="A0A644WVP1"/>
<dbReference type="InterPro" id="IPR009057">
    <property type="entry name" value="Homeodomain-like_sf"/>
</dbReference>
<reference evidence="5" key="1">
    <citation type="submission" date="2019-08" db="EMBL/GenBank/DDBJ databases">
        <authorList>
            <person name="Kucharzyk K."/>
            <person name="Murdoch R.W."/>
            <person name="Higgins S."/>
            <person name="Loffler F."/>
        </authorList>
    </citation>
    <scope>NUCLEOTIDE SEQUENCE</scope>
</reference>
<dbReference type="InterPro" id="IPR046532">
    <property type="entry name" value="DUF6597"/>
</dbReference>
<keyword evidence="1" id="KW-0805">Transcription regulation</keyword>
<dbReference type="PROSITE" id="PS01124">
    <property type="entry name" value="HTH_ARAC_FAMILY_2"/>
    <property type="match status" value="1"/>
</dbReference>